<dbReference type="AlphaFoldDB" id="E1ZUU5"/>
<dbReference type="Proteomes" id="UP000000311">
    <property type="component" value="Unassembled WGS sequence"/>
</dbReference>
<gene>
    <name evidence="1" type="ORF">EAG_12214</name>
</gene>
<keyword evidence="2" id="KW-1185">Reference proteome</keyword>
<feature type="non-terminal residue" evidence="1">
    <location>
        <position position="1"/>
    </location>
</feature>
<sequence>SLNAWCGIVNEYLISPYFL</sequence>
<organism evidence="2">
    <name type="scientific">Camponotus floridanus</name>
    <name type="common">Florida carpenter ant</name>
    <dbReference type="NCBI Taxonomy" id="104421"/>
    <lineage>
        <taxon>Eukaryota</taxon>
        <taxon>Metazoa</taxon>
        <taxon>Ecdysozoa</taxon>
        <taxon>Arthropoda</taxon>
        <taxon>Hexapoda</taxon>
        <taxon>Insecta</taxon>
        <taxon>Pterygota</taxon>
        <taxon>Neoptera</taxon>
        <taxon>Endopterygota</taxon>
        <taxon>Hymenoptera</taxon>
        <taxon>Apocrita</taxon>
        <taxon>Aculeata</taxon>
        <taxon>Formicoidea</taxon>
        <taxon>Formicidae</taxon>
        <taxon>Formicinae</taxon>
        <taxon>Camponotus</taxon>
    </lineage>
</organism>
<dbReference type="EMBL" id="GL434297">
    <property type="protein sequence ID" value="EFN75037.1"/>
    <property type="molecule type" value="Genomic_DNA"/>
</dbReference>
<proteinExistence type="predicted"/>
<dbReference type="InParanoid" id="E1ZUU5"/>
<evidence type="ECO:0000313" key="2">
    <source>
        <dbReference type="Proteomes" id="UP000000311"/>
    </source>
</evidence>
<accession>E1ZUU5</accession>
<evidence type="ECO:0000313" key="1">
    <source>
        <dbReference type="EMBL" id="EFN75037.1"/>
    </source>
</evidence>
<reference evidence="1 2" key="1">
    <citation type="journal article" date="2010" name="Science">
        <title>Genomic comparison of the ants Camponotus floridanus and Harpegnathos saltator.</title>
        <authorList>
            <person name="Bonasio R."/>
            <person name="Zhang G."/>
            <person name="Ye C."/>
            <person name="Mutti N.S."/>
            <person name="Fang X."/>
            <person name="Qin N."/>
            <person name="Donahue G."/>
            <person name="Yang P."/>
            <person name="Li Q."/>
            <person name="Li C."/>
            <person name="Zhang P."/>
            <person name="Huang Z."/>
            <person name="Berger S.L."/>
            <person name="Reinberg D."/>
            <person name="Wang J."/>
            <person name="Liebig J."/>
        </authorList>
    </citation>
    <scope>NUCLEOTIDE SEQUENCE [LARGE SCALE GENOMIC DNA]</scope>
    <source>
        <strain evidence="2">C129</strain>
    </source>
</reference>
<feature type="non-terminal residue" evidence="1">
    <location>
        <position position="19"/>
    </location>
</feature>
<protein>
    <submittedName>
        <fullName evidence="1">Uncharacterized protein</fullName>
    </submittedName>
</protein>
<name>E1ZUU5_CAMFO</name>